<name>A0ACB1AQN5_MELEN</name>
<sequence>MPPFLSFFYYKIPHWLSLILFDLDVAFKLTTFLIGRFSPSMNFPFFIQISSMIFLAISVIQPILN</sequence>
<evidence type="ECO:0000313" key="2">
    <source>
        <dbReference type="Proteomes" id="UP001497535"/>
    </source>
</evidence>
<evidence type="ECO:0000313" key="1">
    <source>
        <dbReference type="EMBL" id="CAK5096301.1"/>
    </source>
</evidence>
<accession>A0ACB1AQN5</accession>
<reference evidence="1" key="1">
    <citation type="submission" date="2023-11" db="EMBL/GenBank/DDBJ databases">
        <authorList>
            <person name="Poullet M."/>
        </authorList>
    </citation>
    <scope>NUCLEOTIDE SEQUENCE</scope>
    <source>
        <strain evidence="1">E1834</strain>
    </source>
</reference>
<organism evidence="1 2">
    <name type="scientific">Meloidogyne enterolobii</name>
    <name type="common">Root-knot nematode worm</name>
    <name type="synonym">Meloidogyne mayaguensis</name>
    <dbReference type="NCBI Taxonomy" id="390850"/>
    <lineage>
        <taxon>Eukaryota</taxon>
        <taxon>Metazoa</taxon>
        <taxon>Ecdysozoa</taxon>
        <taxon>Nematoda</taxon>
        <taxon>Chromadorea</taxon>
        <taxon>Rhabditida</taxon>
        <taxon>Tylenchina</taxon>
        <taxon>Tylenchomorpha</taxon>
        <taxon>Tylenchoidea</taxon>
        <taxon>Meloidogynidae</taxon>
        <taxon>Meloidogyninae</taxon>
        <taxon>Meloidogyne</taxon>
    </lineage>
</organism>
<dbReference type="Proteomes" id="UP001497535">
    <property type="component" value="Unassembled WGS sequence"/>
</dbReference>
<protein>
    <submittedName>
        <fullName evidence="1">Uncharacterized protein</fullName>
    </submittedName>
</protein>
<dbReference type="EMBL" id="CAVMJV010000099">
    <property type="protein sequence ID" value="CAK5096301.1"/>
    <property type="molecule type" value="Genomic_DNA"/>
</dbReference>
<comment type="caution">
    <text evidence="1">The sequence shown here is derived from an EMBL/GenBank/DDBJ whole genome shotgun (WGS) entry which is preliminary data.</text>
</comment>
<proteinExistence type="predicted"/>
<keyword evidence="2" id="KW-1185">Reference proteome</keyword>
<gene>
    <name evidence="1" type="ORF">MENTE1834_LOCUS41096</name>
</gene>